<accession>S5ZKP1</accession>
<feature type="domain" description="UvrD-like helicase ATP-binding" evidence="16">
    <location>
        <begin position="9"/>
        <end position="438"/>
    </location>
</feature>
<dbReference type="Gene3D" id="3.40.50.300">
    <property type="entry name" value="P-loop containing nucleotide triphosphate hydrolases"/>
    <property type="match status" value="4"/>
</dbReference>
<evidence type="ECO:0000256" key="4">
    <source>
        <dbReference type="ARBA" id="ARBA00022801"/>
    </source>
</evidence>
<evidence type="ECO:0000256" key="8">
    <source>
        <dbReference type="ARBA" id="ARBA00023125"/>
    </source>
</evidence>
<evidence type="ECO:0000256" key="13">
    <source>
        <dbReference type="ARBA" id="ARBA00048988"/>
    </source>
</evidence>
<evidence type="ECO:0000313" key="19">
    <source>
        <dbReference type="Proteomes" id="UP000015620"/>
    </source>
</evidence>
<evidence type="ECO:0000256" key="15">
    <source>
        <dbReference type="SAM" id="MobiDB-lite"/>
    </source>
</evidence>
<keyword evidence="6" id="KW-0269">Exonuclease</keyword>
<evidence type="ECO:0000313" key="18">
    <source>
        <dbReference type="EMBL" id="AGT43117.1"/>
    </source>
</evidence>
<protein>
    <recommendedName>
        <fullName evidence="12">DNA 3'-5' helicase</fullName>
        <ecNumber evidence="12">5.6.2.4</ecNumber>
    </recommendedName>
</protein>
<dbReference type="InterPro" id="IPR014017">
    <property type="entry name" value="DNA_helicase_UvrD-like_C"/>
</dbReference>
<evidence type="ECO:0000256" key="7">
    <source>
        <dbReference type="ARBA" id="ARBA00022840"/>
    </source>
</evidence>
<keyword evidence="19" id="KW-1185">Reference proteome</keyword>
<name>S5ZKP1_9SPIR</name>
<evidence type="ECO:0000256" key="2">
    <source>
        <dbReference type="ARBA" id="ARBA00022741"/>
    </source>
</evidence>
<evidence type="ECO:0000256" key="1">
    <source>
        <dbReference type="ARBA" id="ARBA00022722"/>
    </source>
</evidence>
<dbReference type="SUPFAM" id="SSF52980">
    <property type="entry name" value="Restriction endonuclease-like"/>
    <property type="match status" value="1"/>
</dbReference>
<dbReference type="OrthoDB" id="9810135at2"/>
<dbReference type="SUPFAM" id="SSF52540">
    <property type="entry name" value="P-loop containing nucleoside triphosphate hydrolases"/>
    <property type="match status" value="1"/>
</dbReference>
<evidence type="ECO:0000256" key="3">
    <source>
        <dbReference type="ARBA" id="ARBA00022763"/>
    </source>
</evidence>
<keyword evidence="1" id="KW-0540">Nuclease</keyword>
<gene>
    <name evidence="18" type="ORF">TPE_0621</name>
</gene>
<dbReference type="InterPro" id="IPR000212">
    <property type="entry name" value="DNA_helicase_UvrD/REP"/>
</dbReference>
<dbReference type="PROSITE" id="PS51198">
    <property type="entry name" value="UVRD_HELICASE_ATP_BIND"/>
    <property type="match status" value="1"/>
</dbReference>
<evidence type="ECO:0000256" key="11">
    <source>
        <dbReference type="ARBA" id="ARBA00034617"/>
    </source>
</evidence>
<evidence type="ECO:0000259" key="16">
    <source>
        <dbReference type="PROSITE" id="PS51198"/>
    </source>
</evidence>
<dbReference type="InterPro" id="IPR011604">
    <property type="entry name" value="PDDEXK-like_dom_sf"/>
</dbReference>
<dbReference type="InterPro" id="IPR027417">
    <property type="entry name" value="P-loop_NTPase"/>
</dbReference>
<keyword evidence="10" id="KW-0413">Isomerase</keyword>
<reference evidence="18 19" key="1">
    <citation type="journal article" date="2013" name="PLoS ONE">
        <title>Genome-Wide Relatedness of Treponema pedis, from Gingiva and Necrotic Skin Lesions of Pigs, with the Human Oral Pathogen Treponema denticola.</title>
        <authorList>
            <person name="Svartstrom O."/>
            <person name="Mushtaq M."/>
            <person name="Pringle M."/>
            <person name="Segerman B."/>
        </authorList>
    </citation>
    <scope>NUCLEOTIDE SEQUENCE [LARGE SCALE GENOMIC DNA]</scope>
    <source>
        <strain evidence="18">T A4</strain>
    </source>
</reference>
<keyword evidence="2 14" id="KW-0547">Nucleotide-binding</keyword>
<dbReference type="GO" id="GO:0043138">
    <property type="term" value="F:3'-5' DNA helicase activity"/>
    <property type="evidence" value="ECO:0007669"/>
    <property type="project" value="UniProtKB-EC"/>
</dbReference>
<dbReference type="GO" id="GO:0005829">
    <property type="term" value="C:cytosol"/>
    <property type="evidence" value="ECO:0007669"/>
    <property type="project" value="TreeGrafter"/>
</dbReference>
<dbReference type="GO" id="GO:0033202">
    <property type="term" value="C:DNA helicase complex"/>
    <property type="evidence" value="ECO:0007669"/>
    <property type="project" value="TreeGrafter"/>
</dbReference>
<feature type="binding site" evidence="14">
    <location>
        <begin position="30"/>
        <end position="37"/>
    </location>
    <ligand>
        <name>ATP</name>
        <dbReference type="ChEBI" id="CHEBI:30616"/>
    </ligand>
</feature>
<dbReference type="PANTHER" id="PTHR11070:SF48">
    <property type="entry name" value="ATP-DEPENDENT HELICASE_NUCLEASE SUBUNIT A"/>
    <property type="match status" value="1"/>
</dbReference>
<dbReference type="Pfam" id="PF00580">
    <property type="entry name" value="UvrD-helicase"/>
    <property type="match status" value="1"/>
</dbReference>
<dbReference type="GO" id="GO:0004527">
    <property type="term" value="F:exonuclease activity"/>
    <property type="evidence" value="ECO:0007669"/>
    <property type="project" value="UniProtKB-KW"/>
</dbReference>
<dbReference type="GO" id="GO:0000725">
    <property type="term" value="P:recombinational repair"/>
    <property type="evidence" value="ECO:0007669"/>
    <property type="project" value="TreeGrafter"/>
</dbReference>
<dbReference type="KEGG" id="tped:TPE_0621"/>
<keyword evidence="8" id="KW-0238">DNA-binding</keyword>
<dbReference type="GeneID" id="301089303"/>
<dbReference type="GO" id="GO:0005524">
    <property type="term" value="F:ATP binding"/>
    <property type="evidence" value="ECO:0007669"/>
    <property type="project" value="UniProtKB-UniRule"/>
</dbReference>
<evidence type="ECO:0000256" key="6">
    <source>
        <dbReference type="ARBA" id="ARBA00022839"/>
    </source>
</evidence>
<dbReference type="AlphaFoldDB" id="S5ZKP1"/>
<dbReference type="HOGENOM" id="CLU_001114_1_3_12"/>
<dbReference type="EMBL" id="CP004120">
    <property type="protein sequence ID" value="AGT43117.1"/>
    <property type="molecule type" value="Genomic_DNA"/>
</dbReference>
<evidence type="ECO:0000256" key="10">
    <source>
        <dbReference type="ARBA" id="ARBA00023235"/>
    </source>
</evidence>
<dbReference type="InterPro" id="IPR011335">
    <property type="entry name" value="Restrct_endonuc-II-like"/>
</dbReference>
<dbReference type="PANTHER" id="PTHR11070">
    <property type="entry name" value="UVRD / RECB / PCRA DNA HELICASE FAMILY MEMBER"/>
    <property type="match status" value="1"/>
</dbReference>
<dbReference type="EC" id="5.6.2.4" evidence="12"/>
<keyword evidence="7 14" id="KW-0067">ATP-binding</keyword>
<evidence type="ECO:0000256" key="14">
    <source>
        <dbReference type="PROSITE-ProRule" id="PRU00560"/>
    </source>
</evidence>
<comment type="catalytic activity">
    <reaction evidence="11">
        <text>Couples ATP hydrolysis with the unwinding of duplex DNA by translocating in the 3'-5' direction.</text>
        <dbReference type="EC" id="5.6.2.4"/>
    </reaction>
</comment>
<sequence>MKDIIENLLNGLNSNQINAVTVENNAVIAAGAGSGKTKVLASRYVYFIVEKNINVENIIALTFTDKASAEMHKRIYNTLKKINHQNAVKAIEKFHLARISTLDSFCNSIARLACKNFGISPNFKIDNEESKNLAYRISLDFFLAHRSDEAIRFFLGENKIDDFVKNLFTKILTEYVFISQPLNLKKYFKSQTEEYVKAEKKAVSGYYEILNLIEESDNSDNFIKDSKELLKENNYNIESVNDKNFFEVLTVIKKISSSRKGKKDGNAKEIKDTLKEIYQTFLNIYNFEYSKKYLEKLFILLEQLQTEYIIQKKQNGILTFSDVSRLAVDALIADTELRNFYKKDAQIIMIDEFQDNNGLQRDLLFLIAEKTERTERTEKSIPKPEELYPNKLFFVGDEKQSIYAFRGADVSVFRKLAEDIGSKEQIDSTRLLINYRTEPKLIDLFNIIFNKIFYSAENKYLKKDPNGEAKTPPYEAEYFPTQSGEAVAGINPKIELLFFDKTRLKNMEDKDIFLSAVETEAYYIAKRILEIYNSKMLVKKGRNAAPCSWNDFAILMRASSHQGVYERIFRNFGIPYKSIQQKGLFNEAPINDIYALLKLMVYPADIKTYAQVLRSPFVNIDDDTFADLLLNFKTAFDSGLIENLTEENKTAYNNGCNLFERLKQKALLMNCTELVTYIWYNEGYRYFLLSKKENVHYLELYDYLFELAHQADLKGLTLSQFVDLLSKYIENNQKLDDMEIPLEKNQSAVSFLTVHKSKGLEFPIVIIPDCGNKGKSTIKDGLVFYNETFGIVIYPPQIHNLPFQKNMIFESLREEENNKLIAETKRLLYVAMTRAESYLIMSSADTTSEDNEEENKTSEPVTDKPRTLAEIKNIIKQTENPTRKSFFQLLLPALPDEHSDIIFKEILPQERSILNKDIKTPQSGKINFAELYKNSKVKEFKLAKNKIIAATKLAKTEFKPSEDKAYSFTVKNTELSDIQNSETSEFTAAQLGTIAHTAIEARLLNKEFIYPENTEKKIKKWIENFFTSEIYQLALNAEKIKSEYAFLTEYDGQIVSGQIDLIFKTADIVYIIDYKTDEIENPDRHKGQLSIYKKAAKDLVYEYGDLSTVKAYIFYLKTGHYFEI</sequence>
<evidence type="ECO:0000256" key="9">
    <source>
        <dbReference type="ARBA" id="ARBA00023204"/>
    </source>
</evidence>
<dbReference type="STRING" id="1291379.TPE_0621"/>
<evidence type="ECO:0000256" key="5">
    <source>
        <dbReference type="ARBA" id="ARBA00022806"/>
    </source>
</evidence>
<proteinExistence type="predicted"/>
<feature type="region of interest" description="Disordered" evidence="15">
    <location>
        <begin position="843"/>
        <end position="862"/>
    </location>
</feature>
<keyword evidence="3" id="KW-0227">DNA damage</keyword>
<evidence type="ECO:0000256" key="12">
    <source>
        <dbReference type="ARBA" id="ARBA00034808"/>
    </source>
</evidence>
<keyword evidence="9" id="KW-0234">DNA repair</keyword>
<dbReference type="InterPro" id="IPR014016">
    <property type="entry name" value="UvrD-like_ATP-bd"/>
</dbReference>
<dbReference type="Pfam" id="PF13361">
    <property type="entry name" value="UvrD_C"/>
    <property type="match status" value="1"/>
</dbReference>
<dbReference type="Proteomes" id="UP000015620">
    <property type="component" value="Chromosome"/>
</dbReference>
<comment type="catalytic activity">
    <reaction evidence="13">
        <text>ATP + H2O = ADP + phosphate + H(+)</text>
        <dbReference type="Rhea" id="RHEA:13065"/>
        <dbReference type="ChEBI" id="CHEBI:15377"/>
        <dbReference type="ChEBI" id="CHEBI:15378"/>
        <dbReference type="ChEBI" id="CHEBI:30616"/>
        <dbReference type="ChEBI" id="CHEBI:43474"/>
        <dbReference type="ChEBI" id="CHEBI:456216"/>
        <dbReference type="EC" id="5.6.2.4"/>
    </reaction>
</comment>
<dbReference type="Gene3D" id="3.90.320.10">
    <property type="match status" value="1"/>
</dbReference>
<feature type="domain" description="UvrD-like helicase C-terminal" evidence="17">
    <location>
        <begin position="480"/>
        <end position="759"/>
    </location>
</feature>
<keyword evidence="5 14" id="KW-0347">Helicase</keyword>
<keyword evidence="4 14" id="KW-0378">Hydrolase</keyword>
<dbReference type="RefSeq" id="WP_020964417.1">
    <property type="nucleotide sequence ID" value="NC_022097.1"/>
</dbReference>
<evidence type="ECO:0000259" key="17">
    <source>
        <dbReference type="PROSITE" id="PS51217"/>
    </source>
</evidence>
<dbReference type="PROSITE" id="PS51217">
    <property type="entry name" value="UVRD_HELICASE_CTER"/>
    <property type="match status" value="1"/>
</dbReference>
<organism evidence="18 19">
    <name type="scientific">Treponema pedis str. T A4</name>
    <dbReference type="NCBI Taxonomy" id="1291379"/>
    <lineage>
        <taxon>Bacteria</taxon>
        <taxon>Pseudomonadati</taxon>
        <taxon>Spirochaetota</taxon>
        <taxon>Spirochaetia</taxon>
        <taxon>Spirochaetales</taxon>
        <taxon>Treponemataceae</taxon>
        <taxon>Treponema</taxon>
    </lineage>
</organism>
<dbReference type="PATRIC" id="fig|1291379.3.peg.626"/>
<dbReference type="GO" id="GO:0003677">
    <property type="term" value="F:DNA binding"/>
    <property type="evidence" value="ECO:0007669"/>
    <property type="project" value="UniProtKB-KW"/>
</dbReference>